<protein>
    <submittedName>
        <fullName evidence="1">Uncharacterized protein</fullName>
    </submittedName>
</protein>
<evidence type="ECO:0000313" key="2">
    <source>
        <dbReference type="Proteomes" id="UP001234989"/>
    </source>
</evidence>
<dbReference type="EMBL" id="CP133616">
    <property type="protein sequence ID" value="WMV30061.1"/>
    <property type="molecule type" value="Genomic_DNA"/>
</dbReference>
<evidence type="ECO:0000313" key="1">
    <source>
        <dbReference type="EMBL" id="WMV30061.1"/>
    </source>
</evidence>
<proteinExistence type="predicted"/>
<gene>
    <name evidence="1" type="ORF">MTR67_023446</name>
</gene>
<dbReference type="Pfam" id="PF08284">
    <property type="entry name" value="RVP_2"/>
    <property type="match status" value="1"/>
</dbReference>
<name>A0AAF0QV74_SOLVR</name>
<organism evidence="1 2">
    <name type="scientific">Solanum verrucosum</name>
    <dbReference type="NCBI Taxonomy" id="315347"/>
    <lineage>
        <taxon>Eukaryota</taxon>
        <taxon>Viridiplantae</taxon>
        <taxon>Streptophyta</taxon>
        <taxon>Embryophyta</taxon>
        <taxon>Tracheophyta</taxon>
        <taxon>Spermatophyta</taxon>
        <taxon>Magnoliopsida</taxon>
        <taxon>eudicotyledons</taxon>
        <taxon>Gunneridae</taxon>
        <taxon>Pentapetalae</taxon>
        <taxon>asterids</taxon>
        <taxon>lamiids</taxon>
        <taxon>Solanales</taxon>
        <taxon>Solanaceae</taxon>
        <taxon>Solanoideae</taxon>
        <taxon>Solaneae</taxon>
        <taxon>Solanum</taxon>
    </lineage>
</organism>
<keyword evidence="2" id="KW-1185">Reference proteome</keyword>
<dbReference type="Proteomes" id="UP001234989">
    <property type="component" value="Chromosome 5"/>
</dbReference>
<dbReference type="AlphaFoldDB" id="A0AAF0QV74"/>
<reference evidence="1" key="1">
    <citation type="submission" date="2023-08" db="EMBL/GenBank/DDBJ databases">
        <title>A de novo genome assembly of Solanum verrucosum Schlechtendal, a Mexican diploid species geographically isolated from the other diploid A-genome species in potato relatives.</title>
        <authorList>
            <person name="Hosaka K."/>
        </authorList>
    </citation>
    <scope>NUCLEOTIDE SEQUENCE</scope>
    <source>
        <tissue evidence="1">Young leaves</tissue>
    </source>
</reference>
<accession>A0AAF0QV74</accession>
<sequence>MPICALSPIDASILFEKVYKSCLVTFVGRKTYVDLIILEMVDFDVILDENVSADVPKTAFRMMYGHFELLKDLNLMQKRWMELLEDYDVTILYHRKKANVVDDAMSRKAGSMGILVHFQVSICPLAIEVKTLAYELMRLEFDDEKLSQIPDVILQREAKEVVSDEIGVLNIKGRQLKHEYHRPGGLLQRMSIPEWKCEGLQWTF</sequence>